<accession>A0A251S8C2</accession>
<dbReference type="Proteomes" id="UP000215914">
    <property type="component" value="Chromosome 15"/>
</dbReference>
<keyword evidence="2" id="KW-1185">Reference proteome</keyword>
<reference evidence="2" key="1">
    <citation type="journal article" date="2017" name="Nature">
        <title>The sunflower genome provides insights into oil metabolism, flowering and Asterid evolution.</title>
        <authorList>
            <person name="Badouin H."/>
            <person name="Gouzy J."/>
            <person name="Grassa C.J."/>
            <person name="Murat F."/>
            <person name="Staton S.E."/>
            <person name="Cottret L."/>
            <person name="Lelandais-Briere C."/>
            <person name="Owens G.L."/>
            <person name="Carrere S."/>
            <person name="Mayjonade B."/>
            <person name="Legrand L."/>
            <person name="Gill N."/>
            <person name="Kane N.C."/>
            <person name="Bowers J.E."/>
            <person name="Hubner S."/>
            <person name="Bellec A."/>
            <person name="Berard A."/>
            <person name="Berges H."/>
            <person name="Blanchet N."/>
            <person name="Boniface M.C."/>
            <person name="Brunel D."/>
            <person name="Catrice O."/>
            <person name="Chaidir N."/>
            <person name="Claudel C."/>
            <person name="Donnadieu C."/>
            <person name="Faraut T."/>
            <person name="Fievet G."/>
            <person name="Helmstetter N."/>
            <person name="King M."/>
            <person name="Knapp S.J."/>
            <person name="Lai Z."/>
            <person name="Le Paslier M.C."/>
            <person name="Lippi Y."/>
            <person name="Lorenzon L."/>
            <person name="Mandel J.R."/>
            <person name="Marage G."/>
            <person name="Marchand G."/>
            <person name="Marquand E."/>
            <person name="Bret-Mestries E."/>
            <person name="Morien E."/>
            <person name="Nambeesan S."/>
            <person name="Nguyen T."/>
            <person name="Pegot-Espagnet P."/>
            <person name="Pouilly N."/>
            <person name="Raftis F."/>
            <person name="Sallet E."/>
            <person name="Schiex T."/>
            <person name="Thomas J."/>
            <person name="Vandecasteele C."/>
            <person name="Vares D."/>
            <person name="Vear F."/>
            <person name="Vautrin S."/>
            <person name="Crespi M."/>
            <person name="Mangin B."/>
            <person name="Burke J.M."/>
            <person name="Salse J."/>
            <person name="Munos S."/>
            <person name="Vincourt P."/>
            <person name="Rieseberg L.H."/>
            <person name="Langlade N.B."/>
        </authorList>
    </citation>
    <scope>NUCLEOTIDE SEQUENCE [LARGE SCALE GENOMIC DNA]</scope>
    <source>
        <strain evidence="2">cv. SF193</strain>
    </source>
</reference>
<dbReference type="InParanoid" id="A0A251S8C2"/>
<evidence type="ECO:0000313" key="2">
    <source>
        <dbReference type="Proteomes" id="UP000215914"/>
    </source>
</evidence>
<sequence>MTIIPLKGIKPLLWVVTSVVARLQLGRATSVPGSGCIWQLLVLNLLIKGLLGHVWKRVGIGLLLLKMGMILCRLYGMNKCSRFQFMWQCFYTVHTASCWTRNCNLTGFTNYISLIVAKIDDWENLQKAKVEADIRKEVVY</sequence>
<organism evidence="1 2">
    <name type="scientific">Helianthus annuus</name>
    <name type="common">Common sunflower</name>
    <dbReference type="NCBI Taxonomy" id="4232"/>
    <lineage>
        <taxon>Eukaryota</taxon>
        <taxon>Viridiplantae</taxon>
        <taxon>Streptophyta</taxon>
        <taxon>Embryophyta</taxon>
        <taxon>Tracheophyta</taxon>
        <taxon>Spermatophyta</taxon>
        <taxon>Magnoliopsida</taxon>
        <taxon>eudicotyledons</taxon>
        <taxon>Gunneridae</taxon>
        <taxon>Pentapetalae</taxon>
        <taxon>asterids</taxon>
        <taxon>campanulids</taxon>
        <taxon>Asterales</taxon>
        <taxon>Asteraceae</taxon>
        <taxon>Asteroideae</taxon>
        <taxon>Heliantheae alliance</taxon>
        <taxon>Heliantheae</taxon>
        <taxon>Helianthus</taxon>
    </lineage>
</organism>
<gene>
    <name evidence="1" type="ORF">HannXRQ_Chr15g0476401</name>
</gene>
<proteinExistence type="predicted"/>
<dbReference type="AlphaFoldDB" id="A0A251S8C2"/>
<name>A0A251S8C2_HELAN</name>
<protein>
    <submittedName>
        <fullName evidence="1">Uncharacterized protein</fullName>
    </submittedName>
</protein>
<dbReference type="EMBL" id="CM007904">
    <property type="protein sequence ID" value="OTF94831.1"/>
    <property type="molecule type" value="Genomic_DNA"/>
</dbReference>
<evidence type="ECO:0000313" key="1">
    <source>
        <dbReference type="EMBL" id="OTF94831.1"/>
    </source>
</evidence>